<dbReference type="Proteomes" id="UP000038011">
    <property type="component" value="Unassembled WGS sequence"/>
</dbReference>
<dbReference type="EMBL" id="JXMU01000030">
    <property type="protein sequence ID" value="KPB00093.1"/>
    <property type="molecule type" value="Genomic_DNA"/>
</dbReference>
<keyword evidence="10" id="KW-1185">Reference proteome</keyword>
<comment type="caution">
    <text evidence="9">The sequence shown here is derived from an EMBL/GenBank/DDBJ whole genome shotgun (WGS) entry which is preliminary data.</text>
</comment>
<dbReference type="GO" id="GO:0006508">
    <property type="term" value="P:proteolysis"/>
    <property type="evidence" value="ECO:0007669"/>
    <property type="project" value="UniProtKB-KW"/>
</dbReference>
<dbReference type="InterPro" id="IPR024077">
    <property type="entry name" value="Neurolysin/TOP_dom2"/>
</dbReference>
<dbReference type="GO" id="GO:0005829">
    <property type="term" value="C:cytosol"/>
    <property type="evidence" value="ECO:0007669"/>
    <property type="project" value="TreeGrafter"/>
</dbReference>
<evidence type="ECO:0000256" key="7">
    <source>
        <dbReference type="RuleBase" id="RU003435"/>
    </source>
</evidence>
<evidence type="ECO:0000256" key="5">
    <source>
        <dbReference type="ARBA" id="ARBA00022833"/>
    </source>
</evidence>
<dbReference type="InterPro" id="IPR034005">
    <property type="entry name" value="M3A_DCP"/>
</dbReference>
<dbReference type="FunFam" id="3.40.390.10:FF:000009">
    <property type="entry name" value="Oligopeptidase A"/>
    <property type="match status" value="1"/>
</dbReference>
<protein>
    <submittedName>
        <fullName evidence="9">Peptidase M3</fullName>
    </submittedName>
</protein>
<dbReference type="PANTHER" id="PTHR43660:SF1">
    <property type="entry name" value="DIPEPTIDYL CARBOXYPEPTIDASE"/>
    <property type="match status" value="1"/>
</dbReference>
<dbReference type="CDD" id="cd06456">
    <property type="entry name" value="M3A_DCP"/>
    <property type="match status" value="1"/>
</dbReference>
<dbReference type="Pfam" id="PF01432">
    <property type="entry name" value="Peptidase_M3"/>
    <property type="match status" value="1"/>
</dbReference>
<dbReference type="InterPro" id="IPR001567">
    <property type="entry name" value="Pept_M3A_M3B_dom"/>
</dbReference>
<evidence type="ECO:0000259" key="8">
    <source>
        <dbReference type="Pfam" id="PF01432"/>
    </source>
</evidence>
<comment type="cofactor">
    <cofactor evidence="7">
        <name>Zn(2+)</name>
        <dbReference type="ChEBI" id="CHEBI:29105"/>
    </cofactor>
    <text evidence="7">Binds 1 zinc ion.</text>
</comment>
<name>A0A0M9GKV0_9HYPH</name>
<proteinExistence type="inferred from homology"/>
<evidence type="ECO:0000313" key="10">
    <source>
        <dbReference type="Proteomes" id="UP000038011"/>
    </source>
</evidence>
<feature type="domain" description="Peptidase M3A/M3B catalytic" evidence="8">
    <location>
        <begin position="230"/>
        <end position="677"/>
    </location>
</feature>
<evidence type="ECO:0000256" key="1">
    <source>
        <dbReference type="ARBA" id="ARBA00006040"/>
    </source>
</evidence>
<keyword evidence="5 7" id="KW-0862">Zinc</keyword>
<gene>
    <name evidence="9" type="ORF">SU32_15765</name>
</gene>
<keyword evidence="2 7" id="KW-0645">Protease</keyword>
<dbReference type="InterPro" id="IPR045090">
    <property type="entry name" value="Pept_M3A_M3B"/>
</dbReference>
<evidence type="ECO:0000256" key="4">
    <source>
        <dbReference type="ARBA" id="ARBA00022801"/>
    </source>
</evidence>
<comment type="similarity">
    <text evidence="1 7">Belongs to the peptidase M3 family.</text>
</comment>
<reference evidence="9 10" key="1">
    <citation type="submission" date="2015-01" db="EMBL/GenBank/DDBJ databases">
        <title>Ahrensia donghaiensis sp. nov., a novel dimethylsulphoniopropionate-cleavage bacterium isolated from seawater and emended descriptions of the genus Ahrensia and Ahrensia kielensis.</title>
        <authorList>
            <person name="Liu J."/>
        </authorList>
    </citation>
    <scope>NUCLEOTIDE SEQUENCE [LARGE SCALE GENOMIC DNA]</scope>
    <source>
        <strain evidence="9 10">LZD062</strain>
    </source>
</reference>
<dbReference type="GO" id="GO:0004222">
    <property type="term" value="F:metalloendopeptidase activity"/>
    <property type="evidence" value="ECO:0007669"/>
    <property type="project" value="InterPro"/>
</dbReference>
<keyword evidence="6 7" id="KW-0482">Metalloprotease</keyword>
<organism evidence="9 10">
    <name type="scientific">Ahrensia marina</name>
    <dbReference type="NCBI Taxonomy" id="1514904"/>
    <lineage>
        <taxon>Bacteria</taxon>
        <taxon>Pseudomonadati</taxon>
        <taxon>Pseudomonadota</taxon>
        <taxon>Alphaproteobacteria</taxon>
        <taxon>Hyphomicrobiales</taxon>
        <taxon>Ahrensiaceae</taxon>
        <taxon>Ahrensia</taxon>
    </lineage>
</organism>
<evidence type="ECO:0000313" key="9">
    <source>
        <dbReference type="EMBL" id="KPB00093.1"/>
    </source>
</evidence>
<dbReference type="RefSeq" id="WP_054000342.1">
    <property type="nucleotide sequence ID" value="NZ_JXMU01000030.1"/>
</dbReference>
<keyword evidence="4 7" id="KW-0378">Hydrolase</keyword>
<evidence type="ECO:0000256" key="2">
    <source>
        <dbReference type="ARBA" id="ARBA00022670"/>
    </source>
</evidence>
<dbReference type="Gene3D" id="1.10.1370.40">
    <property type="match status" value="1"/>
</dbReference>
<sequence length="679" mass="76249">MTEQTINPAITTWDGPFGMPRFDAIKDEDFGPAMREGFKVDLAQAEEIAGNPDAPTFENTIEALERTGEILSRAATLFFVKAGNDTNATIQKLEREFSPLFARHAGEMAKNKKLFQRIDTLWNKRGELGLSVEQTQLLKKYHRNFVRMGAALEGEEQQKLIAVNEKLAALGTQFGQNVLKDEAEWVMYLGEDDLSGLPASLKDAMASEATSREKDGQYAVTLSRSLVSPFLTHSDRRDLREKAYKAWIARGENDGESDNRPIITQTLKLRAQRAKLLGHENFAALKLDGTMAKTPQAVNELLETVWEKAKTRAEEEAADIEALMRENGDNADLAGWDWRYYAEKIRVARFAYSDDEVRPYMRLENMIEAAFSVAGRLFGLTFEEKQDIPLYHPDARIWEVKNANGEHQAMFIGDYFARPSKRSGAWMSAMQYQSKLLGKSAIITNTMNFAKPPKGQEAYLSFDDARTLFHEFGHALHGMLSNVTYPSLSGTSVSRDFVELPSQLYEHWMTVPEVMNEFATHKETGKPMPKALLDKVLAATTFNIGHDTVEYTTSALVDMAYHQNDLELDNPAAFEADLLAKIGKPAPIAMRHRSPHFQHIFSGDGYAAGYYSYMWSEVLDADAFLAFEEKGDAFDPELAKRLLDNIYSSGATMEPEDAYIGFRGKLPTPDAMLKGRGLI</sequence>
<dbReference type="AlphaFoldDB" id="A0A0M9GKV0"/>
<dbReference type="InterPro" id="IPR024079">
    <property type="entry name" value="MetalloPept_cat_dom_sf"/>
</dbReference>
<dbReference type="STRING" id="1514904.SU32_15765"/>
<evidence type="ECO:0000256" key="6">
    <source>
        <dbReference type="ARBA" id="ARBA00023049"/>
    </source>
</evidence>
<dbReference type="Gene3D" id="3.40.390.10">
    <property type="entry name" value="Collagenase (Catalytic Domain)"/>
    <property type="match status" value="1"/>
</dbReference>
<dbReference type="GO" id="GO:0004180">
    <property type="term" value="F:carboxypeptidase activity"/>
    <property type="evidence" value="ECO:0007669"/>
    <property type="project" value="TreeGrafter"/>
</dbReference>
<dbReference type="PANTHER" id="PTHR43660">
    <property type="entry name" value="DIPEPTIDYL CARBOXYPEPTIDASE"/>
    <property type="match status" value="1"/>
</dbReference>
<evidence type="ECO:0000256" key="3">
    <source>
        <dbReference type="ARBA" id="ARBA00022723"/>
    </source>
</evidence>
<dbReference type="GO" id="GO:0046872">
    <property type="term" value="F:metal ion binding"/>
    <property type="evidence" value="ECO:0007669"/>
    <property type="project" value="UniProtKB-UniRule"/>
</dbReference>
<dbReference type="OrthoDB" id="9773538at2"/>
<accession>A0A0M9GKV0</accession>
<dbReference type="Gene3D" id="1.10.1370.10">
    <property type="entry name" value="Neurolysin, domain 3"/>
    <property type="match status" value="1"/>
</dbReference>
<dbReference type="SUPFAM" id="SSF55486">
    <property type="entry name" value="Metalloproteases ('zincins'), catalytic domain"/>
    <property type="match status" value="1"/>
</dbReference>
<keyword evidence="3 7" id="KW-0479">Metal-binding</keyword>
<dbReference type="PATRIC" id="fig|1514904.3.peg.2559"/>